<dbReference type="InterPro" id="IPR003343">
    <property type="entry name" value="Big_2"/>
</dbReference>
<dbReference type="Pfam" id="PF21959">
    <property type="entry name" value="DUF6923"/>
    <property type="match status" value="1"/>
</dbReference>
<dbReference type="InterPro" id="IPR055354">
    <property type="entry name" value="DUF7507"/>
</dbReference>
<sequence>MKKELPFKKSKSDSLFPTEFFKNKFKALLIMSFIVLGTLQQIQAQVVDTDGDGVVNSLDLDDDNDGILDTDENDCYGTPLAINLTGVTNASKNISNVILGTTTFNGVYNPLSTSTWNIQPLGGNGSLRMGVINKSQFLEYTITFDKPVKLNLKQAVQNGFFDNGEIWTIRVVGSTLNVNSPNITHSFINQGAGGIGPELINVVGNGTSSTSFMPNVQDGHIPPASSMWSITSDDYITSLTIRYQGNVALLPLLNNAGPIGLFVTCIARDTDKDGIYDYLDFDSDNDGCSDVLEAGHTDPDNDGILGSSPVVVDGSGQVTGQRGYTGTNSTVITATQTTLSTSPTDQSINMGDNTTFTVSGLATSTTTFAGGVPNYAIPPAINTSANVVYQWQENRNDGAGWNAISNGGIYSGANTNTLTLTTVPFSHNGYGYRAVITNTNNACVNIQTSSANLKVNLIPFSCDKLLFLSQYDISGATSLPATLKNLDSNTNPFVITNFGDNSHGISYNAIGYNPIDNFIYGLQTDTNNLVKIGQGGFVQVLGPVTGLPFTSYVSGEIDNNGNFYVKRVNSSQLFYKINVVTKMATLIPLSLPVSTLDFAYNVLDGLLYGVQSNTGQLVTINPVNGVVTFIGVTPTTGVFRMGAIYGSSTGNIFGNHNDGTGFYQYNLTTGEKTVISASPGASGNDGAHCVNAPITFGSDLSVTKTDGATCYIPGTTVTYTIVAENHGPYGVVNAAVFDGMPAGIPLANISYTAVESPGSSSAVSGTQTGMINDFVSLPVDGTVTYTVTVNVPLFYTGDLTNSVNITVPINNIDTNLSNNTATDTNNPFPIANAGTDFSKTCTVNPTGMAIGAAAVAGVTYSWSPSTGLSSATVSNPTANPTATTTYTVTATDTASGCMATDAVTVTVDTTLPVANAGTDFTKTCTVNPTGMAIGDATVAGVTYSWSPSTGLSSATVSNPTANPTVTTTYTVTATNTASGCTATDAVTVTVDTTLPVANAGTDFTKTCTVNPTGMAIGAAAVAGVTYSWSPSTGLLSATVSNPTANPTVTTTYTVTATYTASGCTTTDAVTVTVDTTLPIANAGTDFTKTCTVNPTGMAIGATAVAGVTYSWSPSTGLSSATVSNPTANPTATTTYIVTATNTASGCMATDAVTVTVDTTLPVANAGIDFTKTCTVNPTGMAIGSATVAGVTYSWSPSTGLSSATVSNPTANPTATTIYTVTATNTASGCTATDAVTVTVDTTLPVANAGTDFSKTCTVNPIGMAIGSATVAGVTYSWSPSTGLSSATVSNPTANPTSTTTYTVTAINTASGCTATDAVTVTVDTTLPVANAGTDFTKTCTVNPTGMAIGDVTVAGVTYSWSPSTGLSSATVSNPTANPIVTTTYTVTATNTASGCTTTDAVTVTVDTTLPVANAGTDFTKTCTVNPTGMAIGAAAVAGTTYSWSPSTGLSSATVSNPTANPTVTTTYTVTATNTASGCTATDAVTVTVDTTLPVANAGTDFTKTCTVNPTGMAIGAATVAGTTYSWSPSTGLSSATVSNPTANPTVTTTYTVTATNTASGCTATDAVTVTVDTTLPVVSITGVTAICVGSTTTLSPTTGGTWGSSDPTVATVTNSGVVTGVSAGTATFTFTSTANGCSSSPTSVITIKALPIVSSTTTSVCSGSTTALSPTTGGTWVSSDLSVATVTDTGVVTVVSAGIVTFTFTDSTTNCSSSTSLIVYSCSLEITKDGSYVDANADGITNVGDVINYIFVVKNTGNVTLANVTVTDNNAVITGGPLATLAVGASNTTTFTGVHTLTQSEINVGNVYNLATATGTPPSGTPVTGTSTDPTPCATCPIDPSCLTCTITPLTQTPSIAITKDGSYVDANADGITNVGDVINYTFVVKNTGNVTLTNVTVTDNNAVITGGPLATLGVGASDTTTFTGVHTLTQSDINTGNVYNLATATGTPPSGTPVTGTSTDPTPCATCPTDPACPTCTITPLAQTPSIAITKDGSYVDANADGITNVGDVINYTFVVKNTGNVTLTNVTVTDNNAVITGGPLATLEVGASNTTTFTGVHTLTQSEINVGNVYNLATATGTPPSGTPVTGTSTDPTPCATCTIDPSCPTCTITPLTQTPSIAITKDGSYVDANADGITNVGDVINYTFVVKNTGNVTLTNVTVTDNNAVITGGPLATLGVGTSDTTIFTGVHTLTQSDINAGNVYNLATATGTPPSGTPVTGTSTDPTPCATCPVDPACPTCTITPLTQTLSITITKDGSYVDANADGITNVGDVINYIFVVKNTGNITLTNVRVTDNNAVITGGPLATLGVGASDTTTCTGVHTLTQSDINAGNVYNLATATGTPPSGTPVTGTSRDPTPCATCPTDPACPTCTITPLTQRPLIAIIKTALFKDDNGDGFAQAGEKIVYSFVVTNTGNVPLTNIIVTDTDLPGLVMTGSPIPVLGIGMTNDTAYSATYAITQADINLGSVTNQAIASGTSPNGTIVKDLSDDSNNLDDQRTVVPISGCTIEVFNAVSPNGDGLNDVFYIRGLECYPDNTVEIYNRWGVLVFERDHYNNDDRAFRGVSEGRVTINQSKELPVGTYYYIFKYKDNASNVHEKAGYLYVNRK</sequence>
<proteinExistence type="predicted"/>
<dbReference type="RefSeq" id="WP_173967160.1">
    <property type="nucleotide sequence ID" value="NZ_CADCST010000101.1"/>
</dbReference>
<gene>
    <name evidence="2" type="ORF">FLACOL7796_03251</name>
</gene>
<dbReference type="SMART" id="SM00635">
    <property type="entry name" value="BID_2"/>
    <property type="match status" value="2"/>
</dbReference>
<dbReference type="PROSITE" id="PS00018">
    <property type="entry name" value="EF_HAND_1"/>
    <property type="match status" value="1"/>
</dbReference>
<feature type="domain" description="BIG2" evidence="1">
    <location>
        <begin position="1647"/>
        <end position="1716"/>
    </location>
</feature>
<dbReference type="SUPFAM" id="SSF49373">
    <property type="entry name" value="Invasin/intimin cell-adhesion fragments"/>
    <property type="match status" value="1"/>
</dbReference>
<dbReference type="SMART" id="SM00710">
    <property type="entry name" value="PbH1"/>
    <property type="match status" value="7"/>
</dbReference>
<dbReference type="InterPro" id="IPR001434">
    <property type="entry name" value="OmcB-like_DUF11"/>
</dbReference>
<dbReference type="NCBIfam" id="TIGR01451">
    <property type="entry name" value="B_ant_repeat"/>
    <property type="match status" value="6"/>
</dbReference>
<evidence type="ECO:0000313" key="2">
    <source>
        <dbReference type="EMBL" id="CAA9200440.1"/>
    </source>
</evidence>
<protein>
    <recommendedName>
        <fullName evidence="1">BIG2 domain-containing protein</fullName>
    </recommendedName>
</protein>
<evidence type="ECO:0000259" key="1">
    <source>
        <dbReference type="SMART" id="SM00635"/>
    </source>
</evidence>
<dbReference type="Pfam" id="PF13585">
    <property type="entry name" value="CHU_C"/>
    <property type="match status" value="1"/>
</dbReference>
<comment type="caution">
    <text evidence="2">The sequence shown here is derived from an EMBL/GenBank/DDBJ whole genome shotgun (WGS) entry which is preliminary data.</text>
</comment>
<keyword evidence="3" id="KW-1185">Reference proteome</keyword>
<dbReference type="Proteomes" id="UP000474567">
    <property type="component" value="Unassembled WGS sequence"/>
</dbReference>
<name>A0ABN7EM75_9FLAO</name>
<dbReference type="InterPro" id="IPR006626">
    <property type="entry name" value="PbH1"/>
</dbReference>
<dbReference type="InterPro" id="IPR054215">
    <property type="entry name" value="DUF6923"/>
</dbReference>
<feature type="domain" description="BIG2" evidence="1">
    <location>
        <begin position="1565"/>
        <end position="1642"/>
    </location>
</feature>
<dbReference type="InterPro" id="IPR018247">
    <property type="entry name" value="EF_Hand_1_Ca_BS"/>
</dbReference>
<dbReference type="InterPro" id="IPR047589">
    <property type="entry name" value="DUF11_rpt"/>
</dbReference>
<reference evidence="2 3" key="1">
    <citation type="submission" date="2020-02" db="EMBL/GenBank/DDBJ databases">
        <authorList>
            <person name="Criscuolo A."/>
        </authorList>
    </citation>
    <scope>NUCLEOTIDE SEQUENCE [LARGE SCALE GENOMIC DNA]</scope>
    <source>
        <strain evidence="2">CECT7796</strain>
    </source>
</reference>
<dbReference type="InterPro" id="IPR008964">
    <property type="entry name" value="Invasin/intimin_cell_adhesion"/>
</dbReference>
<dbReference type="Pfam" id="PF24346">
    <property type="entry name" value="DUF7507"/>
    <property type="match status" value="6"/>
</dbReference>
<dbReference type="Pfam" id="PF01345">
    <property type="entry name" value="DUF11"/>
    <property type="match status" value="1"/>
</dbReference>
<dbReference type="EMBL" id="CADCST010000101">
    <property type="protein sequence ID" value="CAA9200440.1"/>
    <property type="molecule type" value="Genomic_DNA"/>
</dbReference>
<accession>A0ABN7EM75</accession>
<dbReference type="Gene3D" id="2.60.40.1080">
    <property type="match status" value="1"/>
</dbReference>
<organism evidence="2 3">
    <name type="scientific">Flavobacterium collinsii</name>
    <dbReference type="NCBI Taxonomy" id="1114861"/>
    <lineage>
        <taxon>Bacteria</taxon>
        <taxon>Pseudomonadati</taxon>
        <taxon>Bacteroidota</taxon>
        <taxon>Flavobacteriia</taxon>
        <taxon>Flavobacteriales</taxon>
        <taxon>Flavobacteriaceae</taxon>
        <taxon>Flavobacterium</taxon>
    </lineage>
</organism>
<evidence type="ECO:0000313" key="3">
    <source>
        <dbReference type="Proteomes" id="UP000474567"/>
    </source>
</evidence>